<evidence type="ECO:0000259" key="1">
    <source>
        <dbReference type="Pfam" id="PF14534"/>
    </source>
</evidence>
<comment type="caution">
    <text evidence="2">The sequence shown here is derived from an EMBL/GenBank/DDBJ whole genome shotgun (WGS) entry which is preliminary data.</text>
</comment>
<organism evidence="2 3">
    <name type="scientific">Roseateles saccharophilus</name>
    <name type="common">Pseudomonas saccharophila</name>
    <dbReference type="NCBI Taxonomy" id="304"/>
    <lineage>
        <taxon>Bacteria</taxon>
        <taxon>Pseudomonadati</taxon>
        <taxon>Pseudomonadota</taxon>
        <taxon>Betaproteobacteria</taxon>
        <taxon>Burkholderiales</taxon>
        <taxon>Sphaerotilaceae</taxon>
        <taxon>Roseateles</taxon>
    </lineage>
</organism>
<evidence type="ECO:0000313" key="2">
    <source>
        <dbReference type="EMBL" id="MDR7271717.1"/>
    </source>
</evidence>
<name>A0ABU1YS92_ROSSA</name>
<dbReference type="InterPro" id="IPR032710">
    <property type="entry name" value="NTF2-like_dom_sf"/>
</dbReference>
<keyword evidence="3" id="KW-1185">Reference proteome</keyword>
<reference evidence="2 3" key="1">
    <citation type="submission" date="2023-07" db="EMBL/GenBank/DDBJ databases">
        <title>Sorghum-associated microbial communities from plants grown in Nebraska, USA.</title>
        <authorList>
            <person name="Schachtman D."/>
        </authorList>
    </citation>
    <scope>NUCLEOTIDE SEQUENCE [LARGE SCALE GENOMIC DNA]</scope>
    <source>
        <strain evidence="2 3">BE314</strain>
    </source>
</reference>
<dbReference type="InterPro" id="IPR027843">
    <property type="entry name" value="DUF4440"/>
</dbReference>
<proteinExistence type="predicted"/>
<feature type="domain" description="DUF4440" evidence="1">
    <location>
        <begin position="15"/>
        <end position="120"/>
    </location>
</feature>
<dbReference type="SUPFAM" id="SSF54427">
    <property type="entry name" value="NTF2-like"/>
    <property type="match status" value="1"/>
</dbReference>
<dbReference type="RefSeq" id="WP_310269433.1">
    <property type="nucleotide sequence ID" value="NZ_JAVDXU010000003.1"/>
</dbReference>
<dbReference type="Pfam" id="PF14534">
    <property type="entry name" value="DUF4440"/>
    <property type="match status" value="1"/>
</dbReference>
<dbReference type="EMBL" id="JAVDXU010000003">
    <property type="protein sequence ID" value="MDR7271717.1"/>
    <property type="molecule type" value="Genomic_DNA"/>
</dbReference>
<accession>A0ABU1YS92</accession>
<dbReference type="Gene3D" id="3.10.450.50">
    <property type="match status" value="1"/>
</dbReference>
<dbReference type="Proteomes" id="UP001180453">
    <property type="component" value="Unassembled WGS sequence"/>
</dbReference>
<gene>
    <name evidence="2" type="ORF">J2X20_004385</name>
</gene>
<protein>
    <submittedName>
        <fullName evidence="2">Ketosteroid isomerase-like protein</fullName>
    </submittedName>
</protein>
<evidence type="ECO:0000313" key="3">
    <source>
        <dbReference type="Proteomes" id="UP001180453"/>
    </source>
</evidence>
<sequence length="129" mass="14051">MTGSPADTELLQAFQAVEDRFNEAMVSNDVERIAQCIAPDWTLVTPQKGPIPREAILHAIRSGALTHESMTKRVVRASVYGDMAVVTGRGSNTGTFRGAPISADEWITDVYRLVQGQWRCVLTHLAPAG</sequence>